<sequence>MRLVSTRYVQEGAVLARPVVSAAGQVLLRAEVMLTSVYIERLKKLGFDVVFVKDDRLEDIEVHIALSNRTREMAYRTVHSIMKNVECGRESELGLDAVQKTVAEMIDDLLYSRDVITNLSEIQGYDDYTFHHSVNTTVMGLILGIAAGYSKNKLLELGMGILMHDVGKTKVPPGILNKQTPLTKEEFDEIKRHTVYGYEILRRNRDFNVVSAHVALEHQEKWDGSGYPRGLKGREIHEFGRLAAVADVYEALTSRRIYRSALEPYQAYEYIIAHSGTHFEPAMLSIFAKHISVYPSGTGVRLNNGQRGNVIKQNPCFPGRPYVRIFYQGEEPLSVPIDYNLMEHPSLVIVGVDNR</sequence>
<evidence type="ECO:0000259" key="1">
    <source>
        <dbReference type="PROSITE" id="PS51832"/>
    </source>
</evidence>
<dbReference type="PANTHER" id="PTHR43155">
    <property type="entry name" value="CYCLIC DI-GMP PHOSPHODIESTERASE PA4108-RELATED"/>
    <property type="match status" value="1"/>
</dbReference>
<dbReference type="SUPFAM" id="SSF109604">
    <property type="entry name" value="HD-domain/PDEase-like"/>
    <property type="match status" value="1"/>
</dbReference>
<reference evidence="3" key="1">
    <citation type="submission" date="2014-11" db="EMBL/GenBank/DDBJ databases">
        <authorList>
            <person name="Hornung B.V."/>
        </authorList>
    </citation>
    <scope>NUCLEOTIDE SEQUENCE</scope>
    <source>
        <strain evidence="3">INE</strain>
    </source>
</reference>
<dbReference type="InterPro" id="IPR037522">
    <property type="entry name" value="HD_GYP_dom"/>
</dbReference>
<dbReference type="Proteomes" id="UP000836597">
    <property type="component" value="Chromosome"/>
</dbReference>
<dbReference type="Pfam" id="PF13487">
    <property type="entry name" value="HD_5"/>
    <property type="match status" value="1"/>
</dbReference>
<evidence type="ECO:0000313" key="2">
    <source>
        <dbReference type="EMBL" id="CAA7601777.1"/>
    </source>
</evidence>
<organism evidence="2">
    <name type="scientific">Acididesulfobacillus acetoxydans</name>
    <dbReference type="NCBI Taxonomy" id="1561005"/>
    <lineage>
        <taxon>Bacteria</taxon>
        <taxon>Bacillati</taxon>
        <taxon>Bacillota</taxon>
        <taxon>Clostridia</taxon>
        <taxon>Eubacteriales</taxon>
        <taxon>Peptococcaceae</taxon>
        <taxon>Acididesulfobacillus</taxon>
    </lineage>
</organism>
<dbReference type="Proteomes" id="UP001071230">
    <property type="component" value="Unassembled WGS sequence"/>
</dbReference>
<dbReference type="Gene3D" id="1.10.3210.10">
    <property type="entry name" value="Hypothetical protein af1432"/>
    <property type="match status" value="1"/>
</dbReference>
<dbReference type="KEGG" id="aacx:DEACI_2446"/>
<gene>
    <name evidence="2" type="ORF">DEACI_2446</name>
    <name evidence="3" type="ORF">DEACI_3680</name>
</gene>
<dbReference type="PANTHER" id="PTHR43155:SF2">
    <property type="entry name" value="CYCLIC DI-GMP PHOSPHODIESTERASE PA4108"/>
    <property type="match status" value="1"/>
</dbReference>
<feature type="domain" description="HD-GYP" evidence="1">
    <location>
        <begin position="107"/>
        <end position="303"/>
    </location>
</feature>
<keyword evidence="4" id="KW-1185">Reference proteome</keyword>
<accession>A0A8S0XXI8</accession>
<dbReference type="PROSITE" id="PS51832">
    <property type="entry name" value="HD_GYP"/>
    <property type="match status" value="1"/>
</dbReference>
<evidence type="ECO:0000313" key="3">
    <source>
        <dbReference type="EMBL" id="CEJ09197.1"/>
    </source>
</evidence>
<reference evidence="2" key="2">
    <citation type="submission" date="2020-01" db="EMBL/GenBank/DDBJ databases">
        <authorList>
            <person name="Hornung B."/>
        </authorList>
    </citation>
    <scope>NUCLEOTIDE SEQUENCE</scope>
    <source>
        <strain evidence="2">PacBioINE</strain>
    </source>
</reference>
<dbReference type="EMBL" id="CDGJ01000115">
    <property type="protein sequence ID" value="CEJ09197.1"/>
    <property type="molecule type" value="Genomic_DNA"/>
</dbReference>
<dbReference type="InterPro" id="IPR003607">
    <property type="entry name" value="HD/PDEase_dom"/>
</dbReference>
<dbReference type="AlphaFoldDB" id="A0A8S0XXI8"/>
<dbReference type="EMBL" id="LR746496">
    <property type="protein sequence ID" value="CAA7601777.1"/>
    <property type="molecule type" value="Genomic_DNA"/>
</dbReference>
<proteinExistence type="predicted"/>
<dbReference type="RefSeq" id="WP_240985261.1">
    <property type="nucleotide sequence ID" value="NZ_CDGJ01000115.1"/>
</dbReference>
<dbReference type="SMART" id="SM00471">
    <property type="entry name" value="HDc"/>
    <property type="match status" value="1"/>
</dbReference>
<dbReference type="CDD" id="cd00077">
    <property type="entry name" value="HDc"/>
    <property type="match status" value="1"/>
</dbReference>
<protein>
    <submittedName>
        <fullName evidence="3">HD domain protein</fullName>
    </submittedName>
    <submittedName>
        <fullName evidence="2">HD/PDEase domain protein</fullName>
    </submittedName>
</protein>
<name>A0A8S0XXI8_9FIRM</name>
<evidence type="ECO:0000313" key="4">
    <source>
        <dbReference type="Proteomes" id="UP001071230"/>
    </source>
</evidence>